<reference evidence="8 9" key="1">
    <citation type="journal article" date="2016" name="Front. Microbiol.">
        <title>Fuerstia marisgermanicae gen. nov., sp. nov., an Unusual Member of the Phylum Planctomycetes from the German Wadden Sea.</title>
        <authorList>
            <person name="Kohn T."/>
            <person name="Heuer A."/>
            <person name="Jogler M."/>
            <person name="Vollmers J."/>
            <person name="Boedeker C."/>
            <person name="Bunk B."/>
            <person name="Rast P."/>
            <person name="Borchert D."/>
            <person name="Glockner I."/>
            <person name="Freese H.M."/>
            <person name="Klenk H.P."/>
            <person name="Overmann J."/>
            <person name="Kaster A.K."/>
            <person name="Rohde M."/>
            <person name="Wiegand S."/>
            <person name="Jogler C."/>
        </authorList>
    </citation>
    <scope>NUCLEOTIDE SEQUENCE [LARGE SCALE GENOMIC DNA]</scope>
    <source>
        <strain evidence="8 9">NH11</strain>
    </source>
</reference>
<evidence type="ECO:0000313" key="9">
    <source>
        <dbReference type="Proteomes" id="UP000187735"/>
    </source>
</evidence>
<dbReference type="AlphaFoldDB" id="A0A1P8WBH3"/>
<dbReference type="GO" id="GO:0004386">
    <property type="term" value="F:helicase activity"/>
    <property type="evidence" value="ECO:0007669"/>
    <property type="project" value="UniProtKB-KW"/>
</dbReference>
<evidence type="ECO:0000256" key="2">
    <source>
        <dbReference type="ARBA" id="ARBA00022801"/>
    </source>
</evidence>
<dbReference type="SMART" id="SM00490">
    <property type="entry name" value="HELICc"/>
    <property type="match status" value="1"/>
</dbReference>
<feature type="domain" description="Helicase ATP-binding" evidence="6">
    <location>
        <begin position="32"/>
        <end position="196"/>
    </location>
</feature>
<evidence type="ECO:0000256" key="1">
    <source>
        <dbReference type="ARBA" id="ARBA00022741"/>
    </source>
</evidence>
<dbReference type="SUPFAM" id="SSF52540">
    <property type="entry name" value="P-loop containing nucleoside triphosphate hydrolases"/>
    <property type="match status" value="1"/>
</dbReference>
<dbReference type="PANTHER" id="PTHR12131:SF1">
    <property type="entry name" value="ATP-DEPENDENT RNA HELICASE SUPV3L1, MITOCHONDRIAL-RELATED"/>
    <property type="match status" value="1"/>
</dbReference>
<organism evidence="8 9">
    <name type="scientific">Fuerstiella marisgermanici</name>
    <dbReference type="NCBI Taxonomy" id="1891926"/>
    <lineage>
        <taxon>Bacteria</taxon>
        <taxon>Pseudomonadati</taxon>
        <taxon>Planctomycetota</taxon>
        <taxon>Planctomycetia</taxon>
        <taxon>Planctomycetales</taxon>
        <taxon>Planctomycetaceae</taxon>
        <taxon>Fuerstiella</taxon>
    </lineage>
</organism>
<dbReference type="EC" id="3.6.4.-" evidence="8"/>
<feature type="compositionally biased region" description="Basic residues" evidence="5">
    <location>
        <begin position="407"/>
        <end position="422"/>
    </location>
</feature>
<dbReference type="SMART" id="SM00487">
    <property type="entry name" value="DEXDc"/>
    <property type="match status" value="1"/>
</dbReference>
<dbReference type="InterPro" id="IPR014001">
    <property type="entry name" value="Helicase_ATP-bd"/>
</dbReference>
<dbReference type="RefSeq" id="WP_077023183.1">
    <property type="nucleotide sequence ID" value="NZ_CP017641.1"/>
</dbReference>
<evidence type="ECO:0000259" key="6">
    <source>
        <dbReference type="PROSITE" id="PS51192"/>
    </source>
</evidence>
<feature type="region of interest" description="Disordered" evidence="5">
    <location>
        <begin position="589"/>
        <end position="670"/>
    </location>
</feature>
<evidence type="ECO:0000313" key="8">
    <source>
        <dbReference type="EMBL" id="APZ91417.1"/>
    </source>
</evidence>
<dbReference type="Pfam" id="PF00271">
    <property type="entry name" value="Helicase_C"/>
    <property type="match status" value="1"/>
</dbReference>
<dbReference type="GO" id="GO:0003676">
    <property type="term" value="F:nucleic acid binding"/>
    <property type="evidence" value="ECO:0007669"/>
    <property type="project" value="InterPro"/>
</dbReference>
<proteinExistence type="predicted"/>
<name>A0A1P8WBH3_9PLAN</name>
<dbReference type="PANTHER" id="PTHR12131">
    <property type="entry name" value="ATP-DEPENDENT RNA AND DNA HELICASE"/>
    <property type="match status" value="1"/>
</dbReference>
<dbReference type="InterPro" id="IPR001650">
    <property type="entry name" value="Helicase_C-like"/>
</dbReference>
<keyword evidence="1" id="KW-0547">Nucleotide-binding</keyword>
<dbReference type="CDD" id="cd17921">
    <property type="entry name" value="DEXHc_Ski2"/>
    <property type="match status" value="1"/>
</dbReference>
<dbReference type="EMBL" id="CP017641">
    <property type="protein sequence ID" value="APZ91417.1"/>
    <property type="molecule type" value="Genomic_DNA"/>
</dbReference>
<dbReference type="STRING" id="1891926.Fuma_01005"/>
<keyword evidence="9" id="KW-1185">Reference proteome</keyword>
<evidence type="ECO:0000256" key="3">
    <source>
        <dbReference type="ARBA" id="ARBA00022806"/>
    </source>
</evidence>
<dbReference type="GO" id="GO:0005524">
    <property type="term" value="F:ATP binding"/>
    <property type="evidence" value="ECO:0007669"/>
    <property type="project" value="UniProtKB-KW"/>
</dbReference>
<gene>
    <name evidence="8" type="primary">mfd_1</name>
    <name evidence="8" type="ORF">Fuma_01005</name>
</gene>
<dbReference type="CDD" id="cd18795">
    <property type="entry name" value="SF2_C_Ski2"/>
    <property type="match status" value="1"/>
</dbReference>
<evidence type="ECO:0000256" key="4">
    <source>
        <dbReference type="ARBA" id="ARBA00022840"/>
    </source>
</evidence>
<sequence>MESELPSSEEIALQYLDQLPWPPYPFQEQAIFTWFDSEDGLLVCAPTGTGKTVIAETALFEALQTRRKAYYTTPLIALTEQKFHELQDSVERWGFAREDVGLVTGNRRVNPDAPILVVVAEILLNRLLSPDDFAFDDVAAVVMDEFHSFNDPERGIVWELSLGMLPKNVRVLLISATVGNAPEFVMWLNKQHNRKLRLLQSQERRVPLSFRWVIDELLSDQLQLMAAGEDEERYTPALVFCFNRAECWSTAEQLKGKNLLASGQQKALQAEIEQMDWSIGAGGKLKQILIRGVGIHHAGLLPKYRRAVEYLFQQKLLSVCVCTETLAAGINLPARSVVMTSLLKGPPRALKLIDASSAQQMFGRAGRPQFDSQGYVYAVAHEDDVRLHRWQQKYDSIPEDTKDPGLRRAKKNLKKKMPKKRPGQQYWTEKQLEQLRDASPGKLSSRGRLPWRLLAFLIRKSGSVFLLQEAIRKRLLDSKEKEDAERNMKRMLITLDAGGFITLSPPPPNRLDATEESPEPVFRSQAVGSGVELAIEDVQEGRSVTTSVWGTGLQMEDDPMGDVVDFSSRPEDEDDGFGVGVLFEDDSCDDAESVTTTEAPEDSSQETTTADEPEPEPEKPAGPGAGLLGALINEARESGGVASTSAAKKTKRSKPDLSTSTEAEQASMRLDDYEPDRAVATPQLEMLFAFRSINSIFAIFLAEHFHKATYEERLLLLEASLNMPGSVRKSVRVPLPERMPPGTLATGYADPQVLTQGLATQEELTGYREEDTGRFIPPLMLAEKMHLLFRNEFPSIHDARITAVWCVGDLLQFGGDFNKYVRARDLTKQEGIIFRHCLRMILLCGEYAQIEPPEMDPVQWRSDLAELAALLTDSCRAVHPSSTDETLTALESCKLDPDQLVV</sequence>
<feature type="compositionally biased region" description="Acidic residues" evidence="5">
    <location>
        <begin position="599"/>
        <end position="615"/>
    </location>
</feature>
<dbReference type="Gene3D" id="3.40.50.300">
    <property type="entry name" value="P-loop containing nucleotide triphosphate hydrolases"/>
    <property type="match status" value="2"/>
</dbReference>
<dbReference type="KEGG" id="fmr:Fuma_01005"/>
<feature type="region of interest" description="Disordered" evidence="5">
    <location>
        <begin position="398"/>
        <end position="433"/>
    </location>
</feature>
<dbReference type="InterPro" id="IPR011545">
    <property type="entry name" value="DEAD/DEAH_box_helicase_dom"/>
</dbReference>
<dbReference type="OrthoDB" id="9807155at2"/>
<accession>A0A1P8WBH3</accession>
<dbReference type="Pfam" id="PF00270">
    <property type="entry name" value="DEAD"/>
    <property type="match status" value="1"/>
</dbReference>
<dbReference type="InterPro" id="IPR050699">
    <property type="entry name" value="RNA-DNA_Helicase"/>
</dbReference>
<keyword evidence="3" id="KW-0347">Helicase</keyword>
<dbReference type="Proteomes" id="UP000187735">
    <property type="component" value="Chromosome"/>
</dbReference>
<keyword evidence="2 8" id="KW-0378">Hydrolase</keyword>
<protein>
    <submittedName>
        <fullName evidence="8">Transcription-repair-coupling factor</fullName>
        <ecNumber evidence="8">3.6.4.-</ecNumber>
    </submittedName>
</protein>
<dbReference type="GO" id="GO:0016787">
    <property type="term" value="F:hydrolase activity"/>
    <property type="evidence" value="ECO:0007669"/>
    <property type="project" value="UniProtKB-KW"/>
</dbReference>
<evidence type="ECO:0000256" key="5">
    <source>
        <dbReference type="SAM" id="MobiDB-lite"/>
    </source>
</evidence>
<dbReference type="PROSITE" id="PS51194">
    <property type="entry name" value="HELICASE_CTER"/>
    <property type="match status" value="1"/>
</dbReference>
<feature type="domain" description="Helicase C-terminal" evidence="7">
    <location>
        <begin position="220"/>
        <end position="414"/>
    </location>
</feature>
<evidence type="ECO:0000259" key="7">
    <source>
        <dbReference type="PROSITE" id="PS51194"/>
    </source>
</evidence>
<dbReference type="InterPro" id="IPR027417">
    <property type="entry name" value="P-loop_NTPase"/>
</dbReference>
<keyword evidence="4" id="KW-0067">ATP-binding</keyword>
<dbReference type="PROSITE" id="PS51192">
    <property type="entry name" value="HELICASE_ATP_BIND_1"/>
    <property type="match status" value="1"/>
</dbReference>